<dbReference type="GeneID" id="120263605"/>
<dbReference type="RefSeq" id="XP_039127502.1">
    <property type="nucleotide sequence ID" value="XM_039271568.1"/>
</dbReference>
<reference evidence="3" key="1">
    <citation type="submission" date="2025-08" db="UniProtKB">
        <authorList>
            <consortium name="RefSeq"/>
        </authorList>
    </citation>
    <scope>IDENTIFICATION</scope>
</reference>
<dbReference type="AlphaFoldDB" id="A0AB40BJC5"/>
<protein>
    <submittedName>
        <fullName evidence="3">Uncharacterized protein At1g01500-like</fullName>
    </submittedName>
</protein>
<keyword evidence="2" id="KW-1185">Reference proteome</keyword>
<dbReference type="PANTHER" id="PTHR37244">
    <property type="entry name" value="NADP-SPECIFIC GLUTAMATE DEHYDROGENASE"/>
    <property type="match status" value="1"/>
</dbReference>
<dbReference type="Proteomes" id="UP001515500">
    <property type="component" value="Chromosome 6"/>
</dbReference>
<evidence type="ECO:0000313" key="2">
    <source>
        <dbReference type="Proteomes" id="UP001515500"/>
    </source>
</evidence>
<keyword evidence="1" id="KW-1133">Transmembrane helix</keyword>
<dbReference type="PANTHER" id="PTHR37244:SF1">
    <property type="entry name" value="NADP-SPECIFIC GLUTAMATE DEHYDROGENASE"/>
    <property type="match status" value="1"/>
</dbReference>
<keyword evidence="1" id="KW-0812">Transmembrane</keyword>
<name>A0AB40BJC5_DIOCR</name>
<accession>A0AB40BJC5</accession>
<feature type="transmembrane region" description="Helical" evidence="1">
    <location>
        <begin position="218"/>
        <end position="245"/>
    </location>
</feature>
<gene>
    <name evidence="3" type="primary">LOC120263605</name>
</gene>
<proteinExistence type="predicted"/>
<keyword evidence="1" id="KW-0472">Membrane</keyword>
<organism evidence="2 3">
    <name type="scientific">Dioscorea cayennensis subsp. rotundata</name>
    <name type="common">White Guinea yam</name>
    <name type="synonym">Dioscorea rotundata</name>
    <dbReference type="NCBI Taxonomy" id="55577"/>
    <lineage>
        <taxon>Eukaryota</taxon>
        <taxon>Viridiplantae</taxon>
        <taxon>Streptophyta</taxon>
        <taxon>Embryophyta</taxon>
        <taxon>Tracheophyta</taxon>
        <taxon>Spermatophyta</taxon>
        <taxon>Magnoliopsida</taxon>
        <taxon>Liliopsida</taxon>
        <taxon>Dioscoreales</taxon>
        <taxon>Dioscoreaceae</taxon>
        <taxon>Dioscorea</taxon>
    </lineage>
</organism>
<evidence type="ECO:0000256" key="1">
    <source>
        <dbReference type="SAM" id="Phobius"/>
    </source>
</evidence>
<evidence type="ECO:0000313" key="3">
    <source>
        <dbReference type="RefSeq" id="XP_039127502.1"/>
    </source>
</evidence>
<sequence length="261" mass="28778">MGVDTYMPDPLISSHKVFNHQRLNKTTTKAFEIKVIYVRIISTECMGCNMEIKFPPTRDSSTKFQVNGSEIVLQSNDGFSMTLNKNRVDTVMAESTYVSTNTIGFCGSLLCFEIRVKGLLFPVLVGVVKKRGRRRDAGCMWVMECRDGVALDHGGLVDVSFAGRSKGKPFLLNGIMDLSKSRLSYIPESAETGTDHNDPKRWMIDDDDDDDDEGELAWLNAGVGVGMGFGVGVSFGLGIGLGLLLMTRTYQAAAGLFRRFF</sequence>